<evidence type="ECO:0008006" key="4">
    <source>
        <dbReference type="Google" id="ProtNLM"/>
    </source>
</evidence>
<protein>
    <recommendedName>
        <fullName evidence="4">Protein kinase domain-containing protein</fullName>
    </recommendedName>
</protein>
<reference evidence="2" key="1">
    <citation type="submission" date="2023-06" db="EMBL/GenBank/DDBJ databases">
        <title>Genome-scale phylogeny and comparative genomics of the fungal order Sordariales.</title>
        <authorList>
            <consortium name="Lawrence Berkeley National Laboratory"/>
            <person name="Hensen N."/>
            <person name="Bonometti L."/>
            <person name="Westerberg I."/>
            <person name="Brannstrom I.O."/>
            <person name="Guillou S."/>
            <person name="Cros-Aarteil S."/>
            <person name="Calhoun S."/>
            <person name="Haridas S."/>
            <person name="Kuo A."/>
            <person name="Mondo S."/>
            <person name="Pangilinan J."/>
            <person name="Riley R."/>
            <person name="Labutti K."/>
            <person name="Andreopoulos B."/>
            <person name="Lipzen A."/>
            <person name="Chen C."/>
            <person name="Yanf M."/>
            <person name="Daum C."/>
            <person name="Ng V."/>
            <person name="Clum A."/>
            <person name="Steindorff A."/>
            <person name="Ohm R."/>
            <person name="Martin F."/>
            <person name="Silar P."/>
            <person name="Natvig D."/>
            <person name="Lalanne C."/>
            <person name="Gautier V."/>
            <person name="Ament-Velasquez S.L."/>
            <person name="Kruys A."/>
            <person name="Hutchinson M.I."/>
            <person name="Powell A.J."/>
            <person name="Barry K."/>
            <person name="Miller A.N."/>
            <person name="Grigoriev I.V."/>
            <person name="Debuchy R."/>
            <person name="Gladieux P."/>
            <person name="Thoren M.H."/>
            <person name="Johannesson H."/>
        </authorList>
    </citation>
    <scope>NUCLEOTIDE SEQUENCE</scope>
    <source>
        <strain evidence="2">SMH2532-1</strain>
    </source>
</reference>
<dbReference type="AlphaFoldDB" id="A0AA40CXT9"/>
<dbReference type="PANTHER" id="PTHR37171">
    <property type="entry name" value="SERINE/THREONINE-PROTEIN KINASE YRZF-RELATED"/>
    <property type="match status" value="1"/>
</dbReference>
<feature type="compositionally biased region" description="Basic residues" evidence="1">
    <location>
        <begin position="562"/>
        <end position="571"/>
    </location>
</feature>
<evidence type="ECO:0000256" key="1">
    <source>
        <dbReference type="SAM" id="MobiDB-lite"/>
    </source>
</evidence>
<feature type="region of interest" description="Disordered" evidence="1">
    <location>
        <begin position="339"/>
        <end position="359"/>
    </location>
</feature>
<dbReference type="InterPro" id="IPR052396">
    <property type="entry name" value="Meiotic_Drive_Suppr_Kinase"/>
</dbReference>
<feature type="region of interest" description="Disordered" evidence="1">
    <location>
        <begin position="532"/>
        <end position="641"/>
    </location>
</feature>
<dbReference type="Gene3D" id="1.10.510.10">
    <property type="entry name" value="Transferase(Phosphotransferase) domain 1"/>
    <property type="match status" value="1"/>
</dbReference>
<proteinExistence type="predicted"/>
<keyword evidence="3" id="KW-1185">Reference proteome</keyword>
<name>A0AA40CXT9_9PEZI</name>
<feature type="compositionally biased region" description="Basic and acidic residues" evidence="1">
    <location>
        <begin position="572"/>
        <end position="595"/>
    </location>
</feature>
<comment type="caution">
    <text evidence="2">The sequence shown here is derived from an EMBL/GenBank/DDBJ whole genome shotgun (WGS) entry which is preliminary data.</text>
</comment>
<sequence>MSLPFIGQPSLIDRMRIADASGPRQRKLGPTCTTDSPAVAVCVAVCSVTSPYFCHSHSRPRSSALSPSFIRTLALVHPHSRPRSSALSPSFIRTLALVHPHSAFSCWKQIEELPLATMDQVEELEQKLRASEQRAREFEQHIDKERQRADKERQRADEEHQRVDKERQRADKERQRADEEQSKNRPTCLDEYLEACHKLVFAKFTVQPNKSLTTMGKTTKPDGKMHPVLITPWSDFVAEEKAVLGKLFLTYSQKHVFESHSFLHGLGQRLARRKIGNEKALELFQHIAVEDPVNLIIDELSTDADVLEEFNIGSGIFFENHASVLSEWAEEVVDRQARRQKALQGTASPSPNRSNTLRPDQICAYQDGDSQRRAMAYLIEYKAPHKIPLAYIRSGLKGDLNVSIDAVNSPTCPAHKKVVIAALSQTFHYMIEGGLVYSFMTTGEAIVFLKIDWANPGILYYHIAEPAFESARAHPSHLRFYTAVTQVLSLTLMAFGPPGGSHRTQQSQDKRLAAKEVLPKWKVTLEDMLRSIPETPPRDMPESPEWMPSSVDRSPDYQTPLRRNRKSKKRPRAESKSPDRRPPPRDRRSPSRSGDESSPTAPLGARRHRGPAHPSLGDGGGGGGGGGSGSGNTRRGRNSDGRRQFCTHSCLSGMVQGGPLDPHCPNVALHQTAGHGRHPINYATWLRLMHEQLGRTLDDGISPTGKEGARAAMFQVTLLQHGYTVVGKGTVSAFVEDLEHEAAVYQQLAPLQGADVPVHLGAVDLKTVSRTYYYDHGVRITYIMFLSWGGHTLSRRGIDLAEKQELLALVGRIHDLGVLHRDVRRENLLQDPHTGRFMAIDFERAVIHRPERRSRRTTNSVYASQPCSAASHPLAAADRESVQLMLNGHLVK</sequence>
<dbReference type="InterPro" id="IPR011009">
    <property type="entry name" value="Kinase-like_dom_sf"/>
</dbReference>
<dbReference type="PANTHER" id="PTHR37171:SF1">
    <property type="entry name" value="SERINE_THREONINE-PROTEIN KINASE YRZF-RELATED"/>
    <property type="match status" value="1"/>
</dbReference>
<organism evidence="2 3">
    <name type="scientific">Cercophora newfieldiana</name>
    <dbReference type="NCBI Taxonomy" id="92897"/>
    <lineage>
        <taxon>Eukaryota</taxon>
        <taxon>Fungi</taxon>
        <taxon>Dikarya</taxon>
        <taxon>Ascomycota</taxon>
        <taxon>Pezizomycotina</taxon>
        <taxon>Sordariomycetes</taxon>
        <taxon>Sordariomycetidae</taxon>
        <taxon>Sordariales</taxon>
        <taxon>Lasiosphaeriaceae</taxon>
        <taxon>Cercophora</taxon>
    </lineage>
</organism>
<gene>
    <name evidence="2" type="ORF">B0T16DRAFT_10052</name>
</gene>
<feature type="region of interest" description="Disordered" evidence="1">
    <location>
        <begin position="135"/>
        <end position="184"/>
    </location>
</feature>
<feature type="compositionally biased region" description="Gly residues" evidence="1">
    <location>
        <begin position="617"/>
        <end position="630"/>
    </location>
</feature>
<feature type="compositionally biased region" description="Basic and acidic residues" evidence="1">
    <location>
        <begin position="135"/>
        <end position="183"/>
    </location>
</feature>
<evidence type="ECO:0000313" key="2">
    <source>
        <dbReference type="EMBL" id="KAK0655371.1"/>
    </source>
</evidence>
<accession>A0AA40CXT9</accession>
<dbReference type="SUPFAM" id="SSF56112">
    <property type="entry name" value="Protein kinase-like (PK-like)"/>
    <property type="match status" value="1"/>
</dbReference>
<dbReference type="EMBL" id="JAULSV010000001">
    <property type="protein sequence ID" value="KAK0655371.1"/>
    <property type="molecule type" value="Genomic_DNA"/>
</dbReference>
<evidence type="ECO:0000313" key="3">
    <source>
        <dbReference type="Proteomes" id="UP001174936"/>
    </source>
</evidence>
<dbReference type="Proteomes" id="UP001174936">
    <property type="component" value="Unassembled WGS sequence"/>
</dbReference>
<feature type="compositionally biased region" description="Polar residues" evidence="1">
    <location>
        <begin position="343"/>
        <end position="358"/>
    </location>
</feature>